<dbReference type="PANTHER" id="PTHR10724">
    <property type="entry name" value="30S RIBOSOMAL PROTEIN S1"/>
    <property type="match status" value="1"/>
</dbReference>
<dbReference type="Proteomes" id="UP000481033">
    <property type="component" value="Unassembled WGS sequence"/>
</dbReference>
<dbReference type="InterPro" id="IPR050437">
    <property type="entry name" value="Ribos_protein_bS1-like"/>
</dbReference>
<accession>A0A6M0RF68</accession>
<organism evidence="2 3">
    <name type="scientific">Adonisia turfae CCMR0081</name>
    <dbReference type="NCBI Taxonomy" id="2292702"/>
    <lineage>
        <taxon>Bacteria</taxon>
        <taxon>Bacillati</taxon>
        <taxon>Cyanobacteriota</taxon>
        <taxon>Adonisia</taxon>
        <taxon>Adonisia turfae</taxon>
    </lineage>
</organism>
<evidence type="ECO:0000313" key="2">
    <source>
        <dbReference type="EMBL" id="NEZ54251.1"/>
    </source>
</evidence>
<evidence type="ECO:0000259" key="1">
    <source>
        <dbReference type="Pfam" id="PF09371"/>
    </source>
</evidence>
<sequence>MQFAPVIAKDLSVRPAQVEAALELLETGATVPFIARYRKEKTGELDERQLRQIEEQFAYLTELTNRKQTVLESIEGQGKLTDELRDRIQRCTSKTELEDLYLPYRPKRRTRATIAREKGLEPLAQQIAQLNKTGEAVKSLEDLAANFITDDVPDAATALQGASDILAEGVAEQSDLR</sequence>
<name>A0A6M0RF68_9CYAN</name>
<evidence type="ECO:0000313" key="3">
    <source>
        <dbReference type="Proteomes" id="UP000481033"/>
    </source>
</evidence>
<gene>
    <name evidence="2" type="ORF">DXZ20_00730</name>
</gene>
<dbReference type="InterPro" id="IPR023323">
    <property type="entry name" value="Tex-like_dom_sf"/>
</dbReference>
<dbReference type="EMBL" id="QXHD01000003">
    <property type="protein sequence ID" value="NEZ54251.1"/>
    <property type="molecule type" value="Genomic_DNA"/>
</dbReference>
<dbReference type="RefSeq" id="WP_284681648.1">
    <property type="nucleotide sequence ID" value="NZ_QXHD01000003.1"/>
</dbReference>
<dbReference type="SUPFAM" id="SSF158832">
    <property type="entry name" value="Tex N-terminal region-like"/>
    <property type="match status" value="1"/>
</dbReference>
<dbReference type="GO" id="GO:0006412">
    <property type="term" value="P:translation"/>
    <property type="evidence" value="ECO:0007669"/>
    <property type="project" value="TreeGrafter"/>
</dbReference>
<dbReference type="AlphaFoldDB" id="A0A6M0RF68"/>
<comment type="caution">
    <text evidence="2">The sequence shown here is derived from an EMBL/GenBank/DDBJ whole genome shotgun (WGS) entry which is preliminary data.</text>
</comment>
<reference evidence="2 3" key="1">
    <citation type="journal article" date="2020" name="Microb. Ecol.">
        <title>Ecogenomics of the Marine Benthic Filamentous Cyanobacterium Adonisia.</title>
        <authorList>
            <person name="Walter J.M."/>
            <person name="Coutinho F.H."/>
            <person name="Leomil L."/>
            <person name="Hargreaves P.I."/>
            <person name="Campeao M.E."/>
            <person name="Vieira V.V."/>
            <person name="Silva B.S."/>
            <person name="Fistarol G.O."/>
            <person name="Salomon P.S."/>
            <person name="Sawabe T."/>
            <person name="Mino S."/>
            <person name="Hosokawa M."/>
            <person name="Miyashita H."/>
            <person name="Maruyama F."/>
            <person name="van Verk M.C."/>
            <person name="Dutilh B.E."/>
            <person name="Thompson C.C."/>
            <person name="Thompson F.L."/>
        </authorList>
    </citation>
    <scope>NUCLEOTIDE SEQUENCE [LARGE SCALE GENOMIC DNA]</scope>
    <source>
        <strain evidence="2 3">CCMR0081</strain>
    </source>
</reference>
<proteinExistence type="predicted"/>
<dbReference type="InterPro" id="IPR023319">
    <property type="entry name" value="Tex-like_HTH_dom_sf"/>
</dbReference>
<dbReference type="PANTHER" id="PTHR10724:SF10">
    <property type="entry name" value="S1 RNA-BINDING DOMAIN-CONTAINING PROTEIN 1"/>
    <property type="match status" value="1"/>
</dbReference>
<feature type="non-terminal residue" evidence="2">
    <location>
        <position position="177"/>
    </location>
</feature>
<dbReference type="Pfam" id="PF09371">
    <property type="entry name" value="Tex_N"/>
    <property type="match status" value="1"/>
</dbReference>
<dbReference type="GO" id="GO:0003729">
    <property type="term" value="F:mRNA binding"/>
    <property type="evidence" value="ECO:0007669"/>
    <property type="project" value="TreeGrafter"/>
</dbReference>
<dbReference type="InterPro" id="IPR018974">
    <property type="entry name" value="Tex-like_N"/>
</dbReference>
<dbReference type="GO" id="GO:0003735">
    <property type="term" value="F:structural constituent of ribosome"/>
    <property type="evidence" value="ECO:0007669"/>
    <property type="project" value="TreeGrafter"/>
</dbReference>
<dbReference type="FunFam" id="1.10.10.650:FF:000001">
    <property type="entry name" value="S1 RNA-binding domain 1"/>
    <property type="match status" value="1"/>
</dbReference>
<feature type="domain" description="Tex-like protein N-terminal" evidence="1">
    <location>
        <begin position="2"/>
        <end position="75"/>
    </location>
</feature>
<dbReference type="Gene3D" id="1.10.3500.10">
    <property type="entry name" value="Tex N-terminal region-like"/>
    <property type="match status" value="1"/>
</dbReference>
<dbReference type="Gene3D" id="1.10.10.650">
    <property type="entry name" value="RuvA domain 2-like"/>
    <property type="match status" value="1"/>
</dbReference>
<protein>
    <submittedName>
        <fullName evidence="2">RNA-binding transcriptional accessory protein</fullName>
    </submittedName>
</protein>
<keyword evidence="3" id="KW-1185">Reference proteome</keyword>